<proteinExistence type="inferred from homology"/>
<dbReference type="PANTHER" id="PTHR30177:SF4">
    <property type="entry name" value="OSMOPROTECTANT IMPORT PERMEASE PROTEIN OSMW"/>
    <property type="match status" value="1"/>
</dbReference>
<dbReference type="RefSeq" id="WP_120704963.1">
    <property type="nucleotide sequence ID" value="NZ_CP032694.1"/>
</dbReference>
<evidence type="ECO:0000313" key="8">
    <source>
        <dbReference type="EMBL" id="AYG59967.1"/>
    </source>
</evidence>
<dbReference type="GO" id="GO:0031460">
    <property type="term" value="P:glycine betaine transport"/>
    <property type="evidence" value="ECO:0007669"/>
    <property type="project" value="TreeGrafter"/>
</dbReference>
<dbReference type="GO" id="GO:0005886">
    <property type="term" value="C:plasma membrane"/>
    <property type="evidence" value="ECO:0007669"/>
    <property type="project" value="UniProtKB-SubCell"/>
</dbReference>
<keyword evidence="3 6" id="KW-0812">Transmembrane</keyword>
<evidence type="ECO:0000256" key="2">
    <source>
        <dbReference type="ARBA" id="ARBA00022448"/>
    </source>
</evidence>
<dbReference type="Gene3D" id="1.10.3720.10">
    <property type="entry name" value="MetI-like"/>
    <property type="match status" value="1"/>
</dbReference>
<feature type="transmembrane region" description="Helical" evidence="6">
    <location>
        <begin position="20"/>
        <end position="41"/>
    </location>
</feature>
<dbReference type="EMBL" id="CP032694">
    <property type="protein sequence ID" value="AYG59967.1"/>
    <property type="molecule type" value="Genomic_DNA"/>
</dbReference>
<protein>
    <submittedName>
        <fullName evidence="8">ABC transporter permease</fullName>
    </submittedName>
</protein>
<evidence type="ECO:0000256" key="1">
    <source>
        <dbReference type="ARBA" id="ARBA00004651"/>
    </source>
</evidence>
<keyword evidence="9" id="KW-1185">Reference proteome</keyword>
<organism evidence="8 9">
    <name type="scientific">Rhizobium jaguaris</name>
    <dbReference type="NCBI Taxonomy" id="1312183"/>
    <lineage>
        <taxon>Bacteria</taxon>
        <taxon>Pseudomonadati</taxon>
        <taxon>Pseudomonadota</taxon>
        <taxon>Alphaproteobacteria</taxon>
        <taxon>Hyphomicrobiales</taxon>
        <taxon>Rhizobiaceae</taxon>
        <taxon>Rhizobium/Agrobacterium group</taxon>
        <taxon>Rhizobium</taxon>
    </lineage>
</organism>
<dbReference type="CDD" id="cd06261">
    <property type="entry name" value="TM_PBP2"/>
    <property type="match status" value="1"/>
</dbReference>
<dbReference type="InterPro" id="IPR051204">
    <property type="entry name" value="ABC_transp_perm/SBD"/>
</dbReference>
<name>A0A387FQL2_9HYPH</name>
<dbReference type="InterPro" id="IPR000515">
    <property type="entry name" value="MetI-like"/>
</dbReference>
<feature type="transmembrane region" description="Helical" evidence="6">
    <location>
        <begin position="133"/>
        <end position="155"/>
    </location>
</feature>
<comment type="subcellular location">
    <subcellularLocation>
        <location evidence="1 6">Cell membrane</location>
        <topology evidence="1 6">Multi-pass membrane protein</topology>
    </subcellularLocation>
</comment>
<dbReference type="PROSITE" id="PS50928">
    <property type="entry name" value="ABC_TM1"/>
    <property type="match status" value="1"/>
</dbReference>
<evidence type="ECO:0000256" key="4">
    <source>
        <dbReference type="ARBA" id="ARBA00022989"/>
    </source>
</evidence>
<accession>A0A387FQL2</accession>
<evidence type="ECO:0000259" key="7">
    <source>
        <dbReference type="PROSITE" id="PS50928"/>
    </source>
</evidence>
<keyword evidence="5 6" id="KW-0472">Membrane</keyword>
<feature type="domain" description="ABC transmembrane type-1" evidence="7">
    <location>
        <begin position="15"/>
        <end position="194"/>
    </location>
</feature>
<dbReference type="PANTHER" id="PTHR30177">
    <property type="entry name" value="GLYCINE BETAINE/L-PROLINE TRANSPORT SYSTEM PERMEASE PROTEIN PROW"/>
    <property type="match status" value="1"/>
</dbReference>
<evidence type="ECO:0000256" key="6">
    <source>
        <dbReference type="RuleBase" id="RU363032"/>
    </source>
</evidence>
<dbReference type="SUPFAM" id="SSF161098">
    <property type="entry name" value="MetI-like"/>
    <property type="match status" value="1"/>
</dbReference>
<evidence type="ECO:0000256" key="5">
    <source>
        <dbReference type="ARBA" id="ARBA00023136"/>
    </source>
</evidence>
<feature type="transmembrane region" description="Helical" evidence="6">
    <location>
        <begin position="48"/>
        <end position="73"/>
    </location>
</feature>
<keyword evidence="4 6" id="KW-1133">Transmembrane helix</keyword>
<dbReference type="Proteomes" id="UP000282195">
    <property type="component" value="Chromosome"/>
</dbReference>
<reference evidence="8 9" key="1">
    <citation type="submission" date="2018-10" db="EMBL/GenBank/DDBJ databases">
        <title>Rhizobium etli, R. leguminosarum and a new Rhizobium genospecies from Phaseolus dumosus.</title>
        <authorList>
            <person name="Ramirez-Puebla S.T."/>
            <person name="Rogel-Hernandez M.A."/>
            <person name="Guerrero G."/>
            <person name="Ormeno-Orrillo E."/>
            <person name="Martinez-Romero J.C."/>
            <person name="Negrete-Yankelevich S."/>
            <person name="Martinez-Romero E."/>
        </authorList>
    </citation>
    <scope>NUCLEOTIDE SEQUENCE [LARGE SCALE GENOMIC DNA]</scope>
    <source>
        <strain evidence="8 9">CCGE525</strain>
    </source>
</reference>
<dbReference type="OrthoDB" id="9801163at2"/>
<keyword evidence="2 6" id="KW-0813">Transport</keyword>
<evidence type="ECO:0000313" key="9">
    <source>
        <dbReference type="Proteomes" id="UP000282195"/>
    </source>
</evidence>
<dbReference type="KEGG" id="rjg:CCGE525_14975"/>
<dbReference type="GO" id="GO:0055085">
    <property type="term" value="P:transmembrane transport"/>
    <property type="evidence" value="ECO:0007669"/>
    <property type="project" value="InterPro"/>
</dbReference>
<dbReference type="AlphaFoldDB" id="A0A387FQL2"/>
<sequence>MKWTLGHIPEILLATAQHLWLSGVSVVIGFVVAAGIAVYCAHRPRAYAVALVLTNLLFVLPSLALFAFLIPFLGLGQKPVIVGLSSYSLVILLRNMVTGMNAVPQDAMEAARGLGFRPKDLWLRVELPLSAPFVISGLRIASVTVIGIATIGAFIDGGGLGTIILTGLDQNRAEKIIVGCVLISTLALLFDKALQLAEQLFVRWR</sequence>
<gene>
    <name evidence="8" type="ORF">CCGE525_14975</name>
</gene>
<dbReference type="InterPro" id="IPR035906">
    <property type="entry name" value="MetI-like_sf"/>
</dbReference>
<evidence type="ECO:0000256" key="3">
    <source>
        <dbReference type="ARBA" id="ARBA00022692"/>
    </source>
</evidence>
<comment type="similarity">
    <text evidence="6">Belongs to the binding-protein-dependent transport system permease family.</text>
</comment>
<dbReference type="Pfam" id="PF00528">
    <property type="entry name" value="BPD_transp_1"/>
    <property type="match status" value="1"/>
</dbReference>